<keyword evidence="2" id="KW-1133">Transmembrane helix</keyword>
<keyword evidence="2" id="KW-0472">Membrane</keyword>
<evidence type="ECO:0000256" key="1">
    <source>
        <dbReference type="SAM" id="MobiDB-lite"/>
    </source>
</evidence>
<dbReference type="Proteomes" id="UP001058974">
    <property type="component" value="Chromosome 3"/>
</dbReference>
<dbReference type="EMBL" id="JAMSHJ010000003">
    <property type="protein sequence ID" value="KAI5427837.1"/>
    <property type="molecule type" value="Genomic_DNA"/>
</dbReference>
<dbReference type="Gramene" id="Psat03G0302500-T1">
    <property type="protein sequence ID" value="KAI5427837.1"/>
    <property type="gene ID" value="KIW84_033025"/>
</dbReference>
<keyword evidence="4" id="KW-1185">Reference proteome</keyword>
<sequence length="153" mass="16897">MNSVLQQKHNKSSKVSDYTFCFCIFFPLVNVAFSVLFYFHSNAKAFKLMLEAVGSYGPHLKPPSFHELRVPLLQKELEYTKDASAKQPRNTTEEKKKKQKCINSSAQGAARDPQPVFAAISTAFSNAAPPPSSRAAGGRSGRSARDRAFPGRD</sequence>
<feature type="region of interest" description="Disordered" evidence="1">
    <location>
        <begin position="79"/>
        <end position="153"/>
    </location>
</feature>
<gene>
    <name evidence="3" type="ORF">KIW84_033025</name>
</gene>
<organism evidence="3 4">
    <name type="scientific">Pisum sativum</name>
    <name type="common">Garden pea</name>
    <name type="synonym">Lathyrus oleraceus</name>
    <dbReference type="NCBI Taxonomy" id="3888"/>
    <lineage>
        <taxon>Eukaryota</taxon>
        <taxon>Viridiplantae</taxon>
        <taxon>Streptophyta</taxon>
        <taxon>Embryophyta</taxon>
        <taxon>Tracheophyta</taxon>
        <taxon>Spermatophyta</taxon>
        <taxon>Magnoliopsida</taxon>
        <taxon>eudicotyledons</taxon>
        <taxon>Gunneridae</taxon>
        <taxon>Pentapetalae</taxon>
        <taxon>rosids</taxon>
        <taxon>fabids</taxon>
        <taxon>Fabales</taxon>
        <taxon>Fabaceae</taxon>
        <taxon>Papilionoideae</taxon>
        <taxon>50 kb inversion clade</taxon>
        <taxon>NPAAA clade</taxon>
        <taxon>Hologalegina</taxon>
        <taxon>IRL clade</taxon>
        <taxon>Fabeae</taxon>
        <taxon>Lathyrus</taxon>
    </lineage>
</organism>
<feature type="transmembrane region" description="Helical" evidence="2">
    <location>
        <begin position="20"/>
        <end position="39"/>
    </location>
</feature>
<evidence type="ECO:0000313" key="4">
    <source>
        <dbReference type="Proteomes" id="UP001058974"/>
    </source>
</evidence>
<proteinExistence type="predicted"/>
<evidence type="ECO:0000313" key="3">
    <source>
        <dbReference type="EMBL" id="KAI5427837.1"/>
    </source>
</evidence>
<feature type="compositionally biased region" description="Basic and acidic residues" evidence="1">
    <location>
        <begin position="143"/>
        <end position="153"/>
    </location>
</feature>
<name>A0A9D5AXF7_PEA</name>
<reference evidence="3 4" key="1">
    <citation type="journal article" date="2022" name="Nat. Genet.">
        <title>Improved pea reference genome and pan-genome highlight genomic features and evolutionary characteristics.</title>
        <authorList>
            <person name="Yang T."/>
            <person name="Liu R."/>
            <person name="Luo Y."/>
            <person name="Hu S."/>
            <person name="Wang D."/>
            <person name="Wang C."/>
            <person name="Pandey M.K."/>
            <person name="Ge S."/>
            <person name="Xu Q."/>
            <person name="Li N."/>
            <person name="Li G."/>
            <person name="Huang Y."/>
            <person name="Saxena R.K."/>
            <person name="Ji Y."/>
            <person name="Li M."/>
            <person name="Yan X."/>
            <person name="He Y."/>
            <person name="Liu Y."/>
            <person name="Wang X."/>
            <person name="Xiang C."/>
            <person name="Varshney R.K."/>
            <person name="Ding H."/>
            <person name="Gao S."/>
            <person name="Zong X."/>
        </authorList>
    </citation>
    <scope>NUCLEOTIDE SEQUENCE [LARGE SCALE GENOMIC DNA]</scope>
    <source>
        <strain evidence="3 4">cv. Zhongwan 6</strain>
    </source>
</reference>
<protein>
    <submittedName>
        <fullName evidence="3">Uncharacterized protein</fullName>
    </submittedName>
</protein>
<comment type="caution">
    <text evidence="3">The sequence shown here is derived from an EMBL/GenBank/DDBJ whole genome shotgun (WGS) entry which is preliminary data.</text>
</comment>
<evidence type="ECO:0000256" key="2">
    <source>
        <dbReference type="SAM" id="Phobius"/>
    </source>
</evidence>
<accession>A0A9D5AXF7</accession>
<keyword evidence="2" id="KW-0812">Transmembrane</keyword>
<dbReference type="AlphaFoldDB" id="A0A9D5AXF7"/>